<organism evidence="2">
    <name type="scientific">anaerobic digester metagenome</name>
    <dbReference type="NCBI Taxonomy" id="1263854"/>
    <lineage>
        <taxon>unclassified sequences</taxon>
        <taxon>metagenomes</taxon>
        <taxon>ecological metagenomes</taxon>
    </lineage>
</organism>
<dbReference type="EMBL" id="CAADRM010000132">
    <property type="protein sequence ID" value="VFU17483.1"/>
    <property type="molecule type" value="Genomic_DNA"/>
</dbReference>
<dbReference type="SUPFAM" id="SSF54862">
    <property type="entry name" value="4Fe-4S ferredoxins"/>
    <property type="match status" value="1"/>
</dbReference>
<evidence type="ECO:0000259" key="1">
    <source>
        <dbReference type="PROSITE" id="PS51379"/>
    </source>
</evidence>
<dbReference type="InterPro" id="IPR017896">
    <property type="entry name" value="4Fe4S_Fe-S-bd"/>
</dbReference>
<gene>
    <name evidence="2" type="ORF">SCFA_660090</name>
</gene>
<accession>A0A485M466</accession>
<dbReference type="Pfam" id="PF00037">
    <property type="entry name" value="Fer4"/>
    <property type="match status" value="2"/>
</dbReference>
<feature type="domain" description="4Fe-4S ferredoxin-type" evidence="1">
    <location>
        <begin position="295"/>
        <end position="324"/>
    </location>
</feature>
<proteinExistence type="predicted"/>
<dbReference type="AlphaFoldDB" id="A0A485M466"/>
<evidence type="ECO:0000313" key="2">
    <source>
        <dbReference type="EMBL" id="VFU17483.1"/>
    </source>
</evidence>
<sequence length="332" mass="36987">MALQDIYRELSKKLLMEHSRVLPRIWQIVCSVEEARVVNALPATAQELAGRFGTTEGDMIAILDNLFHKGAVFETVKDGVITYRMPRHIIQFHDATILWKEAPKELRDLWMEFEETDYPMLLDLVTQIKMPSFMRVIPIGESIASRNQVLAHEDALSMLDTAHTIAVTDCACRTLFRKCDHPINVCLQINRGAEYAIKRGTGRRIDAAEAREILELSRKAGLVHMTENTAGRSNVICNCCTCCCEMLRFAKDEKVRRAVLSPSRYQAHLDTEACTACGLCEDICPVKAIKSEGGDTMLLDVEVCIGCGLCGSVCQVGAVTLVEVRPPDFIPA</sequence>
<feature type="domain" description="4Fe-4S ferredoxin-type" evidence="1">
    <location>
        <begin position="265"/>
        <end position="294"/>
    </location>
</feature>
<dbReference type="Gene3D" id="3.30.70.20">
    <property type="match status" value="1"/>
</dbReference>
<dbReference type="PROSITE" id="PS51379">
    <property type="entry name" value="4FE4S_FER_2"/>
    <property type="match status" value="2"/>
</dbReference>
<name>A0A485M466_9ZZZZ</name>
<reference evidence="2" key="1">
    <citation type="submission" date="2019-03" db="EMBL/GenBank/DDBJ databases">
        <authorList>
            <person name="Hao L."/>
        </authorList>
    </citation>
    <scope>NUCLEOTIDE SEQUENCE</scope>
</reference>
<dbReference type="InterPro" id="IPR017900">
    <property type="entry name" value="4Fe4S_Fe_S_CS"/>
</dbReference>
<protein>
    <submittedName>
        <fullName evidence="2">Ferredoxin</fullName>
    </submittedName>
</protein>
<dbReference type="PROSITE" id="PS00198">
    <property type="entry name" value="4FE4S_FER_1"/>
    <property type="match status" value="1"/>
</dbReference>